<keyword evidence="8 10" id="KW-0342">GTP-binding</keyword>
<feature type="binding site" evidence="10">
    <location>
        <begin position="58"/>
        <end position="62"/>
    </location>
    <ligand>
        <name>GTP</name>
        <dbReference type="ChEBI" id="CHEBI:37565"/>
    </ligand>
</feature>
<dbReference type="GO" id="GO:0003924">
    <property type="term" value="F:GTPase activity"/>
    <property type="evidence" value="ECO:0007669"/>
    <property type="project" value="UniProtKB-UniRule"/>
</dbReference>
<sequence length="293" mass="33478">MFKSGFITIIGRPNVGKSTLLNYLMGEKLSIVSSRPQTTRNNIQTILTRDNFQIVFVDTPGMHKPKHKLGEYMVKIAKDSMQDVDVVLFLTTPEGEINKADLHILEQLKQCNTKVFLVVNKIDENPADRVAKTLEEYTKVLDFKEIIPISAINGKNTEKLLELVVDQLPEGPMYYPEDMITDQQERFIVMETIREKALRLLSQEVPHGIAVEILTMKKNENGSYLIEANMLCEKNSHKGIIIGKNGAMMKKISTYARQDIEKFLGCKVNLKIWVKVKSEWRDSAFVLKELGYK</sequence>
<feature type="domain" description="Era-type G" evidence="14">
    <location>
        <begin position="3"/>
        <end position="170"/>
    </location>
</feature>
<dbReference type="PANTHER" id="PTHR42698">
    <property type="entry name" value="GTPASE ERA"/>
    <property type="match status" value="1"/>
</dbReference>
<dbReference type="InterPro" id="IPR030388">
    <property type="entry name" value="G_ERA_dom"/>
</dbReference>
<dbReference type="NCBIfam" id="NF000908">
    <property type="entry name" value="PRK00089.1"/>
    <property type="match status" value="1"/>
</dbReference>
<evidence type="ECO:0000256" key="10">
    <source>
        <dbReference type="HAMAP-Rule" id="MF_00367"/>
    </source>
</evidence>
<dbReference type="PROSITE" id="PS51713">
    <property type="entry name" value="G_ERA"/>
    <property type="match status" value="1"/>
</dbReference>
<keyword evidence="10" id="KW-0963">Cytoplasm</keyword>
<feature type="region of interest" description="G1" evidence="11">
    <location>
        <begin position="11"/>
        <end position="18"/>
    </location>
</feature>
<dbReference type="Gene3D" id="3.30.300.20">
    <property type="match status" value="1"/>
</dbReference>
<feature type="region of interest" description="G5" evidence="11">
    <location>
        <begin position="149"/>
        <end position="151"/>
    </location>
</feature>
<feature type="binding site" evidence="10">
    <location>
        <begin position="120"/>
        <end position="123"/>
    </location>
    <ligand>
        <name>GTP</name>
        <dbReference type="ChEBI" id="CHEBI:37565"/>
    </ligand>
</feature>
<evidence type="ECO:0000256" key="6">
    <source>
        <dbReference type="ARBA" id="ARBA00022741"/>
    </source>
</evidence>
<evidence type="ECO:0000256" key="3">
    <source>
        <dbReference type="ARBA" id="ARBA00022475"/>
    </source>
</evidence>
<accession>A0A084JI86</accession>
<dbReference type="GO" id="GO:0005525">
    <property type="term" value="F:GTP binding"/>
    <property type="evidence" value="ECO:0007669"/>
    <property type="project" value="UniProtKB-UniRule"/>
</dbReference>
<proteinExistence type="inferred from homology"/>
<dbReference type="PANTHER" id="PTHR42698:SF1">
    <property type="entry name" value="GTPASE ERA, MITOCHONDRIAL"/>
    <property type="match status" value="1"/>
</dbReference>
<keyword evidence="7 10" id="KW-0694">RNA-binding</keyword>
<dbReference type="InterPro" id="IPR005225">
    <property type="entry name" value="Small_GTP-bd"/>
</dbReference>
<dbReference type="GO" id="GO:0043024">
    <property type="term" value="F:ribosomal small subunit binding"/>
    <property type="evidence" value="ECO:0007669"/>
    <property type="project" value="TreeGrafter"/>
</dbReference>
<comment type="similarity">
    <text evidence="1 10 11 12">Belongs to the TRAFAC class TrmE-Era-EngA-EngB-Septin-like GTPase superfamily. Era GTPase family.</text>
</comment>
<evidence type="ECO:0000256" key="1">
    <source>
        <dbReference type="ARBA" id="ARBA00007921"/>
    </source>
</evidence>
<dbReference type="InterPro" id="IPR027417">
    <property type="entry name" value="P-loop_NTPase"/>
</dbReference>
<evidence type="ECO:0000256" key="4">
    <source>
        <dbReference type="ARBA" id="ARBA00022517"/>
    </source>
</evidence>
<evidence type="ECO:0000256" key="11">
    <source>
        <dbReference type="PROSITE-ProRule" id="PRU01050"/>
    </source>
</evidence>
<feature type="region of interest" description="G3" evidence="11">
    <location>
        <begin position="58"/>
        <end position="61"/>
    </location>
</feature>
<organism evidence="15 16">
    <name type="scientific">Clostridium sulfidigenes</name>
    <dbReference type="NCBI Taxonomy" id="318464"/>
    <lineage>
        <taxon>Bacteria</taxon>
        <taxon>Bacillati</taxon>
        <taxon>Bacillota</taxon>
        <taxon>Clostridia</taxon>
        <taxon>Eubacteriales</taxon>
        <taxon>Clostridiaceae</taxon>
        <taxon>Clostridium</taxon>
    </lineage>
</organism>
<dbReference type="CDD" id="cd04163">
    <property type="entry name" value="Era"/>
    <property type="match status" value="1"/>
</dbReference>
<dbReference type="FunFam" id="3.40.50.300:FF:000094">
    <property type="entry name" value="GTPase Era"/>
    <property type="match status" value="1"/>
</dbReference>
<comment type="subunit">
    <text evidence="10">Monomer.</text>
</comment>
<dbReference type="Gene3D" id="3.40.50.300">
    <property type="entry name" value="P-loop containing nucleotide triphosphate hydrolases"/>
    <property type="match status" value="1"/>
</dbReference>
<keyword evidence="3 10" id="KW-1003">Cell membrane</keyword>
<dbReference type="SUPFAM" id="SSF54814">
    <property type="entry name" value="Prokaryotic type KH domain (KH-domain type II)"/>
    <property type="match status" value="1"/>
</dbReference>
<dbReference type="EMBL" id="JPMD01000001">
    <property type="protein sequence ID" value="KEZ88670.1"/>
    <property type="molecule type" value="Genomic_DNA"/>
</dbReference>
<evidence type="ECO:0000256" key="5">
    <source>
        <dbReference type="ARBA" id="ARBA00022730"/>
    </source>
</evidence>
<dbReference type="AlphaFoldDB" id="A0A084JI86"/>
<dbReference type="Proteomes" id="UP000028542">
    <property type="component" value="Unassembled WGS sequence"/>
</dbReference>
<dbReference type="SUPFAM" id="SSF52540">
    <property type="entry name" value="P-loop containing nucleoside triphosphate hydrolases"/>
    <property type="match status" value="1"/>
</dbReference>
<dbReference type="GO" id="GO:0005829">
    <property type="term" value="C:cytosol"/>
    <property type="evidence" value="ECO:0007669"/>
    <property type="project" value="TreeGrafter"/>
</dbReference>
<dbReference type="InterPro" id="IPR004044">
    <property type="entry name" value="KH_dom_type_2"/>
</dbReference>
<dbReference type="GO" id="GO:0005886">
    <property type="term" value="C:plasma membrane"/>
    <property type="evidence" value="ECO:0007669"/>
    <property type="project" value="UniProtKB-SubCell"/>
</dbReference>
<dbReference type="NCBIfam" id="TIGR00436">
    <property type="entry name" value="era"/>
    <property type="match status" value="1"/>
</dbReference>
<dbReference type="Pfam" id="PF07650">
    <property type="entry name" value="KH_2"/>
    <property type="match status" value="1"/>
</dbReference>
<gene>
    <name evidence="10 15" type="primary">era</name>
    <name evidence="15" type="ORF">IO99_00355</name>
</gene>
<name>A0A084JI86_9CLOT</name>
<dbReference type="InterPro" id="IPR015946">
    <property type="entry name" value="KH_dom-like_a/b"/>
</dbReference>
<evidence type="ECO:0000259" key="14">
    <source>
        <dbReference type="PROSITE" id="PS51713"/>
    </source>
</evidence>
<dbReference type="GO" id="GO:0070181">
    <property type="term" value="F:small ribosomal subunit rRNA binding"/>
    <property type="evidence" value="ECO:0007669"/>
    <property type="project" value="UniProtKB-UniRule"/>
</dbReference>
<evidence type="ECO:0000256" key="12">
    <source>
        <dbReference type="RuleBase" id="RU003761"/>
    </source>
</evidence>
<evidence type="ECO:0000313" key="15">
    <source>
        <dbReference type="EMBL" id="KEZ88670.1"/>
    </source>
</evidence>
<keyword evidence="6 10" id="KW-0547">Nucleotide-binding</keyword>
<evidence type="ECO:0000256" key="2">
    <source>
        <dbReference type="ARBA" id="ARBA00020484"/>
    </source>
</evidence>
<feature type="region of interest" description="G2" evidence="11">
    <location>
        <begin position="37"/>
        <end position="41"/>
    </location>
</feature>
<dbReference type="GO" id="GO:0000028">
    <property type="term" value="P:ribosomal small subunit assembly"/>
    <property type="evidence" value="ECO:0007669"/>
    <property type="project" value="TreeGrafter"/>
</dbReference>
<dbReference type="RefSeq" id="WP_035128906.1">
    <property type="nucleotide sequence ID" value="NZ_JBQHQR010000001.1"/>
</dbReference>
<evidence type="ECO:0000259" key="13">
    <source>
        <dbReference type="PROSITE" id="PS50823"/>
    </source>
</evidence>
<evidence type="ECO:0000256" key="9">
    <source>
        <dbReference type="ARBA" id="ARBA00023136"/>
    </source>
</evidence>
<dbReference type="eggNOG" id="COG1159">
    <property type="taxonomic scope" value="Bacteria"/>
</dbReference>
<keyword evidence="9 10" id="KW-0472">Membrane</keyword>
<comment type="subcellular location">
    <subcellularLocation>
        <location evidence="10">Cytoplasm</location>
    </subcellularLocation>
    <subcellularLocation>
        <location evidence="10">Cell membrane</location>
        <topology evidence="10">Peripheral membrane protein</topology>
    </subcellularLocation>
</comment>
<feature type="region of interest" description="G4" evidence="11">
    <location>
        <begin position="120"/>
        <end position="123"/>
    </location>
</feature>
<comment type="caution">
    <text evidence="15">The sequence shown here is derived from an EMBL/GenBank/DDBJ whole genome shotgun (WGS) entry which is preliminary data.</text>
</comment>
<comment type="function">
    <text evidence="10">An essential GTPase that binds both GDP and GTP, with rapid nucleotide exchange. Plays a role in 16S rRNA processing and 30S ribosomal subunit biogenesis and possibly also in cell cycle regulation and energy metabolism.</text>
</comment>
<evidence type="ECO:0000256" key="7">
    <source>
        <dbReference type="ARBA" id="ARBA00022884"/>
    </source>
</evidence>
<dbReference type="InterPro" id="IPR005662">
    <property type="entry name" value="GTPase_Era-like"/>
</dbReference>
<dbReference type="InterPro" id="IPR009019">
    <property type="entry name" value="KH_sf_prok-type"/>
</dbReference>
<keyword evidence="16" id="KW-1185">Reference proteome</keyword>
<dbReference type="Pfam" id="PF01926">
    <property type="entry name" value="MMR_HSR1"/>
    <property type="match status" value="1"/>
</dbReference>
<protein>
    <recommendedName>
        <fullName evidence="2 10">GTPase Era</fullName>
    </recommendedName>
</protein>
<dbReference type="NCBIfam" id="TIGR00231">
    <property type="entry name" value="small_GTP"/>
    <property type="match status" value="1"/>
</dbReference>
<dbReference type="InterPro" id="IPR006073">
    <property type="entry name" value="GTP-bd"/>
</dbReference>
<dbReference type="PROSITE" id="PS50823">
    <property type="entry name" value="KH_TYPE_2"/>
    <property type="match status" value="1"/>
</dbReference>
<dbReference type="FunFam" id="3.30.300.20:FF:000003">
    <property type="entry name" value="GTPase Era"/>
    <property type="match status" value="1"/>
</dbReference>
<feature type="domain" description="KH type-2" evidence="13">
    <location>
        <begin position="201"/>
        <end position="278"/>
    </location>
</feature>
<feature type="binding site" evidence="10">
    <location>
        <begin position="11"/>
        <end position="18"/>
    </location>
    <ligand>
        <name>GTP</name>
        <dbReference type="ChEBI" id="CHEBI:37565"/>
    </ligand>
</feature>
<dbReference type="CDD" id="cd22534">
    <property type="entry name" value="KH-II_Era"/>
    <property type="match status" value="1"/>
</dbReference>
<dbReference type="HAMAP" id="MF_00367">
    <property type="entry name" value="GTPase_Era"/>
    <property type="match status" value="1"/>
</dbReference>
<keyword evidence="5 10" id="KW-0699">rRNA-binding</keyword>
<evidence type="ECO:0000313" key="16">
    <source>
        <dbReference type="Proteomes" id="UP000028542"/>
    </source>
</evidence>
<dbReference type="STRING" id="318464.IO99_00355"/>
<reference evidence="15 16" key="1">
    <citation type="submission" date="2014-07" db="EMBL/GenBank/DDBJ databases">
        <title>Draft genome of Clostridium sulfidigenes 113A isolated from sediments associated with methane hydrate from Krishna Godavari basin.</title>
        <authorList>
            <person name="Honkalas V.S."/>
            <person name="Dabir A.P."/>
            <person name="Arora P."/>
            <person name="Dhakephalkar P.K."/>
        </authorList>
    </citation>
    <scope>NUCLEOTIDE SEQUENCE [LARGE SCALE GENOMIC DNA]</scope>
    <source>
        <strain evidence="15 16">113A</strain>
    </source>
</reference>
<evidence type="ECO:0000256" key="8">
    <source>
        <dbReference type="ARBA" id="ARBA00023134"/>
    </source>
</evidence>
<keyword evidence="4 10" id="KW-0690">Ribosome biogenesis</keyword>